<reference evidence="14 15" key="1">
    <citation type="submission" date="2017-03" db="EMBL/GenBank/DDBJ databases">
        <authorList>
            <person name="Afonso C.L."/>
            <person name="Miller P.J."/>
            <person name="Scott M.A."/>
            <person name="Spackman E."/>
            <person name="Goraichik I."/>
            <person name="Dimitrov K.M."/>
            <person name="Suarez D.L."/>
            <person name="Swayne D.E."/>
        </authorList>
    </citation>
    <scope>NUCLEOTIDE SEQUENCE [LARGE SCALE GENOMIC DNA]</scope>
    <source>
        <strain evidence="14 15">CECT 7023</strain>
    </source>
</reference>
<dbReference type="InterPro" id="IPR054616">
    <property type="entry name" value="HemA_synt_rhodobact"/>
</dbReference>
<dbReference type="RefSeq" id="WP_085877073.1">
    <property type="nucleotide sequence ID" value="NZ_FWFZ01000001.1"/>
</dbReference>
<evidence type="ECO:0000256" key="1">
    <source>
        <dbReference type="ARBA" id="ARBA00001970"/>
    </source>
</evidence>
<dbReference type="PANTHER" id="PTHR23289">
    <property type="entry name" value="CYTOCHROME C OXIDASE ASSEMBLY PROTEIN COX15"/>
    <property type="match status" value="1"/>
</dbReference>
<sequence>MAKTPRAIFEEVQTGERQKAAATGSIDKAGQGARGAVRLWLIVLFVLVAVMIAVGGMTRLTDSGLSITEWAPVTGAVPPLTEADWQAEFAKYQEIPEYIEQNAGMTLAEFKSIYWWEWGHRQFGRVIGLVWALGFAGFLVTRKMPRGWTGRLLLLGALGGLQGAIGWWMVSSGLRDGMLDVASYRLATHLGLAFAILGLIAWFTFRLGRRESDLLQARRGGEARLFAGATGLMHLAFLQILLGALVAGIDAGRAFPTWPLMGSGFLPPDPFQLEPLWRNFFEDAGLVQFIHRMSGYVLAVLGIVVWLRTRRSPNAATRLAFNAMLAMLALQIALGIVTVLYSAPWQVAILHQIGAVALWVLILRGRFLARYPRLQSVRGASR</sequence>
<dbReference type="GO" id="GO:0046872">
    <property type="term" value="F:metal ion binding"/>
    <property type="evidence" value="ECO:0007669"/>
    <property type="project" value="UniProtKB-KW"/>
</dbReference>
<keyword evidence="9 13" id="KW-0350">Heme biosynthesis</keyword>
<feature type="transmembrane region" description="Helical" evidence="13">
    <location>
        <begin position="225"/>
        <end position="249"/>
    </location>
</feature>
<keyword evidence="10 13" id="KW-0472">Membrane</keyword>
<evidence type="ECO:0000256" key="10">
    <source>
        <dbReference type="ARBA" id="ARBA00023136"/>
    </source>
</evidence>
<dbReference type="Proteomes" id="UP000193900">
    <property type="component" value="Unassembled WGS sequence"/>
</dbReference>
<feature type="transmembrane region" description="Helical" evidence="13">
    <location>
        <begin position="319"/>
        <end position="343"/>
    </location>
</feature>
<keyword evidence="6 13" id="KW-1133">Transmembrane helix</keyword>
<evidence type="ECO:0000256" key="9">
    <source>
        <dbReference type="ARBA" id="ARBA00023133"/>
    </source>
</evidence>
<evidence type="ECO:0000256" key="8">
    <source>
        <dbReference type="ARBA" id="ARBA00023004"/>
    </source>
</evidence>
<accession>A0A1Y5REB2</accession>
<name>A0A1Y5REB2_9RHOB</name>
<feature type="transmembrane region" description="Helical" evidence="13">
    <location>
        <begin position="349"/>
        <end position="369"/>
    </location>
</feature>
<feature type="transmembrane region" description="Helical" evidence="13">
    <location>
        <begin position="122"/>
        <end position="140"/>
    </location>
</feature>
<comment type="pathway">
    <text evidence="11 13">Porphyrin-containing compound metabolism; heme A biosynthesis; heme A from heme O: step 1/1.</text>
</comment>
<evidence type="ECO:0000313" key="15">
    <source>
        <dbReference type="Proteomes" id="UP000193900"/>
    </source>
</evidence>
<comment type="catalytic activity">
    <reaction evidence="12">
        <text>Fe(II)-heme o + 2 A + H2O = Fe(II)-heme a + 2 AH2</text>
        <dbReference type="Rhea" id="RHEA:63388"/>
        <dbReference type="ChEBI" id="CHEBI:13193"/>
        <dbReference type="ChEBI" id="CHEBI:15377"/>
        <dbReference type="ChEBI" id="CHEBI:17499"/>
        <dbReference type="ChEBI" id="CHEBI:60530"/>
        <dbReference type="ChEBI" id="CHEBI:61715"/>
        <dbReference type="EC" id="1.17.99.9"/>
    </reaction>
    <physiologicalReaction direction="left-to-right" evidence="12">
        <dbReference type="Rhea" id="RHEA:63389"/>
    </physiologicalReaction>
</comment>
<dbReference type="AlphaFoldDB" id="A0A1Y5REB2"/>
<comment type="similarity">
    <text evidence="13">Belongs to the COX15/CtaA family. Type 2 subfamily.</text>
</comment>
<evidence type="ECO:0000256" key="2">
    <source>
        <dbReference type="ARBA" id="ARBA00004141"/>
    </source>
</evidence>
<dbReference type="GO" id="GO:0120547">
    <property type="term" value="F:heme A synthase activity"/>
    <property type="evidence" value="ECO:0007669"/>
    <property type="project" value="UniProtKB-EC"/>
</dbReference>
<evidence type="ECO:0000256" key="5">
    <source>
        <dbReference type="ARBA" id="ARBA00022723"/>
    </source>
</evidence>
<feature type="transmembrane region" description="Helical" evidence="13">
    <location>
        <begin position="152"/>
        <end position="170"/>
    </location>
</feature>
<comment type="cofactor">
    <cofactor evidence="1 13">
        <name>heme b</name>
        <dbReference type="ChEBI" id="CHEBI:60344"/>
    </cofactor>
</comment>
<feature type="transmembrane region" description="Helical" evidence="13">
    <location>
        <begin position="182"/>
        <end position="205"/>
    </location>
</feature>
<dbReference type="HAMAP" id="MF_01665">
    <property type="entry name" value="HemeA_synth_type2"/>
    <property type="match status" value="1"/>
</dbReference>
<evidence type="ECO:0000256" key="6">
    <source>
        <dbReference type="ARBA" id="ARBA00022989"/>
    </source>
</evidence>
<dbReference type="UniPathway" id="UPA00269">
    <property type="reaction ID" value="UER00713"/>
</dbReference>
<comment type="subcellular location">
    <subcellularLocation>
        <location evidence="13">Cell membrane</location>
        <topology evidence="13">Multi-pass membrane protein</topology>
    </subcellularLocation>
    <subcellularLocation>
        <location evidence="2">Membrane</location>
        <topology evidence="2">Multi-pass membrane protein</topology>
    </subcellularLocation>
</comment>
<feature type="transmembrane region" description="Helical" evidence="13">
    <location>
        <begin position="37"/>
        <end position="57"/>
    </location>
</feature>
<feature type="transmembrane region" description="Helical" evidence="13">
    <location>
        <begin position="289"/>
        <end position="307"/>
    </location>
</feature>
<feature type="binding site" description="axial binding residue" evidence="13">
    <location>
        <position position="351"/>
    </location>
    <ligand>
        <name>heme</name>
        <dbReference type="ChEBI" id="CHEBI:30413"/>
    </ligand>
    <ligandPart>
        <name>Fe</name>
        <dbReference type="ChEBI" id="CHEBI:18248"/>
    </ligandPart>
</feature>
<dbReference type="GO" id="GO:0005886">
    <property type="term" value="C:plasma membrane"/>
    <property type="evidence" value="ECO:0007669"/>
    <property type="project" value="UniProtKB-SubCell"/>
</dbReference>
<evidence type="ECO:0000256" key="11">
    <source>
        <dbReference type="ARBA" id="ARBA00044501"/>
    </source>
</evidence>
<keyword evidence="4 13" id="KW-0812">Transmembrane</keyword>
<dbReference type="EC" id="1.17.99.9" evidence="13"/>
<proteinExistence type="inferred from homology"/>
<evidence type="ECO:0000256" key="4">
    <source>
        <dbReference type="ARBA" id="ARBA00022692"/>
    </source>
</evidence>
<dbReference type="GO" id="GO:0006784">
    <property type="term" value="P:heme A biosynthetic process"/>
    <property type="evidence" value="ECO:0007669"/>
    <property type="project" value="UniProtKB-UniRule"/>
</dbReference>
<dbReference type="EMBL" id="FWFZ01000001">
    <property type="protein sequence ID" value="SLN14255.1"/>
    <property type="molecule type" value="Genomic_DNA"/>
</dbReference>
<keyword evidence="5 13" id="KW-0479">Metal-binding</keyword>
<dbReference type="OrthoDB" id="9793156at2"/>
<keyword evidence="8 13" id="KW-0408">Iron</keyword>
<dbReference type="PANTHER" id="PTHR23289:SF2">
    <property type="entry name" value="CYTOCHROME C OXIDASE ASSEMBLY PROTEIN COX15 HOMOLOG"/>
    <property type="match status" value="1"/>
</dbReference>
<evidence type="ECO:0000256" key="7">
    <source>
        <dbReference type="ARBA" id="ARBA00023002"/>
    </source>
</evidence>
<evidence type="ECO:0000256" key="3">
    <source>
        <dbReference type="ARBA" id="ARBA00022475"/>
    </source>
</evidence>
<dbReference type="Pfam" id="PF02628">
    <property type="entry name" value="COX15-CtaA"/>
    <property type="match status" value="1"/>
</dbReference>
<dbReference type="NCBIfam" id="NF045570">
    <property type="entry name" value="HemSynCtaAAlphapr"/>
    <property type="match status" value="1"/>
</dbReference>
<comment type="function">
    <text evidence="13">Catalyzes the conversion of heme O to heme A by two successive hydroxylations of the methyl group at C8. The first hydroxylation forms heme I, the second hydroxylation results in an unstable dihydroxymethyl group, which spontaneously dehydrates, resulting in the formyl group of heme A.</text>
</comment>
<keyword evidence="3 13" id="KW-1003">Cell membrane</keyword>
<comment type="subunit">
    <text evidence="13">Interacts with CtaB.</text>
</comment>
<keyword evidence="7 13" id="KW-0560">Oxidoreductase</keyword>
<protein>
    <recommendedName>
        <fullName evidence="13">Heme A synthase</fullName>
        <shortName evidence="13">HAS</shortName>
        <ecNumber evidence="13">1.17.99.9</ecNumber>
    </recommendedName>
    <alternativeName>
        <fullName evidence="13">Cytochrome aa3-controlling protein</fullName>
    </alternativeName>
</protein>
<evidence type="ECO:0000256" key="12">
    <source>
        <dbReference type="ARBA" id="ARBA00048044"/>
    </source>
</evidence>
<feature type="binding site" description="axial binding residue" evidence="13">
    <location>
        <position position="291"/>
    </location>
    <ligand>
        <name>heme</name>
        <dbReference type="ChEBI" id="CHEBI:30413"/>
    </ligand>
    <ligandPart>
        <name>Fe</name>
        <dbReference type="ChEBI" id="CHEBI:18248"/>
    </ligandPart>
</feature>
<gene>
    <name evidence="13 14" type="primary">ctaA</name>
    <name evidence="14" type="ORF">ROA7023_00130</name>
</gene>
<keyword evidence="15" id="KW-1185">Reference proteome</keyword>
<evidence type="ECO:0000256" key="13">
    <source>
        <dbReference type="HAMAP-Rule" id="MF_01665"/>
    </source>
</evidence>
<evidence type="ECO:0000313" key="14">
    <source>
        <dbReference type="EMBL" id="SLN14255.1"/>
    </source>
</evidence>
<dbReference type="InterPro" id="IPR003780">
    <property type="entry name" value="COX15/CtaA_fam"/>
</dbReference>
<dbReference type="InterPro" id="IPR023754">
    <property type="entry name" value="HemeA_Synthase_type2"/>
</dbReference>
<organism evidence="14 15">
    <name type="scientific">Roseisalinus antarcticus</name>
    <dbReference type="NCBI Taxonomy" id="254357"/>
    <lineage>
        <taxon>Bacteria</taxon>
        <taxon>Pseudomonadati</taxon>
        <taxon>Pseudomonadota</taxon>
        <taxon>Alphaproteobacteria</taxon>
        <taxon>Rhodobacterales</taxon>
        <taxon>Roseobacteraceae</taxon>
        <taxon>Roseisalinus</taxon>
    </lineage>
</organism>